<feature type="region of interest" description="Disordered" evidence="1">
    <location>
        <begin position="274"/>
        <end position="303"/>
    </location>
</feature>
<comment type="caution">
    <text evidence="2">The sequence shown here is derived from an EMBL/GenBank/DDBJ whole genome shotgun (WGS) entry which is preliminary data.</text>
</comment>
<proteinExistence type="predicted"/>
<sequence length="303" mass="35576">MAKQTKTCPPEFSNISACASYFYDMYNLYPSYFPIEDQFLNDIKIFPDPILKYVALYFYYNYSAAKDYFTGKSYQNDLACSNLNRWLDQHRSFFTHSEKCDYNNRQWKTYIENLWDRFEDHFGGNKCKRVHVFSNTTVIPDGLGTITCNKPQPEDDICYDPSEKNETIIEHNCNKLKDLCNECNKHRINKTCLARAKLARQTYPADGTFHIDAQAYCQTSCPSLIQTIARPVSATLVGTLFFALFLYKFTPLGSKLSNRGRKKKRLQQQFMQEMAHQEFERSRNNNPHSRNGRSRLHYQSMQE</sequence>
<gene>
    <name evidence="2" type="ORF">PVW1_080044500</name>
</gene>
<evidence type="ECO:0000313" key="3">
    <source>
        <dbReference type="Proteomes" id="UP000779233"/>
    </source>
</evidence>
<accession>A0A8S4HEY0</accession>
<protein>
    <submittedName>
        <fullName evidence="2">(malaria parasite P. vivax) hypothetical protein</fullName>
    </submittedName>
</protein>
<dbReference type="EMBL" id="CAJZCX010000009">
    <property type="protein sequence ID" value="CAG9479367.1"/>
    <property type="molecule type" value="Genomic_DNA"/>
</dbReference>
<dbReference type="AlphaFoldDB" id="A0A8S4HEY0"/>
<reference evidence="2" key="1">
    <citation type="submission" date="2021-09" db="EMBL/GenBank/DDBJ databases">
        <authorList>
            <consortium name="Pathogen Informatics"/>
        </authorList>
    </citation>
    <scope>NUCLEOTIDE SEQUENCE</scope>
    <source>
        <strain evidence="2">PvW1</strain>
    </source>
</reference>
<dbReference type="Proteomes" id="UP000779233">
    <property type="component" value="Unassembled WGS sequence"/>
</dbReference>
<evidence type="ECO:0000256" key="1">
    <source>
        <dbReference type="SAM" id="MobiDB-lite"/>
    </source>
</evidence>
<organism evidence="2 3">
    <name type="scientific">Plasmodium vivax</name>
    <name type="common">malaria parasite P. vivax</name>
    <dbReference type="NCBI Taxonomy" id="5855"/>
    <lineage>
        <taxon>Eukaryota</taxon>
        <taxon>Sar</taxon>
        <taxon>Alveolata</taxon>
        <taxon>Apicomplexa</taxon>
        <taxon>Aconoidasida</taxon>
        <taxon>Haemosporida</taxon>
        <taxon>Plasmodiidae</taxon>
        <taxon>Plasmodium</taxon>
        <taxon>Plasmodium (Plasmodium)</taxon>
    </lineage>
</organism>
<evidence type="ECO:0000313" key="2">
    <source>
        <dbReference type="EMBL" id="CAG9479367.1"/>
    </source>
</evidence>
<name>A0A8S4HEY0_PLAVI</name>